<keyword evidence="10" id="KW-1185">Reference proteome</keyword>
<comment type="function">
    <text evidence="4">Formation of pseudouridine at positions 38, 39 and 40 in the anticodon stem and loop of transfer RNAs.</text>
</comment>
<dbReference type="PANTHER" id="PTHR11142:SF0">
    <property type="entry name" value="TRNA PSEUDOURIDINE SYNTHASE-LIKE 1"/>
    <property type="match status" value="1"/>
</dbReference>
<keyword evidence="2 4" id="KW-0819">tRNA processing</keyword>
<proteinExistence type="inferred from homology"/>
<dbReference type="PIRSF" id="PIRSF001430">
    <property type="entry name" value="tRNA_psdUrid_synth"/>
    <property type="match status" value="1"/>
</dbReference>
<dbReference type="NCBIfam" id="TIGR00071">
    <property type="entry name" value="hisT_truA"/>
    <property type="match status" value="1"/>
</dbReference>
<dbReference type="InterPro" id="IPR020095">
    <property type="entry name" value="PsdUridine_synth_TruA_C"/>
</dbReference>
<dbReference type="PANTHER" id="PTHR11142">
    <property type="entry name" value="PSEUDOURIDYLATE SYNTHASE"/>
    <property type="match status" value="1"/>
</dbReference>
<name>A0A6N8JQ72_9ACTN</name>
<keyword evidence="3 4" id="KW-0413">Isomerase</keyword>
<reference evidence="9 10" key="1">
    <citation type="submission" date="2019-12" db="EMBL/GenBank/DDBJ databases">
        <title>Microbes associate with the intestines of laboratory mice.</title>
        <authorList>
            <person name="Navarre W."/>
            <person name="Wong E."/>
        </authorList>
    </citation>
    <scope>NUCLEOTIDE SEQUENCE [LARGE SCALE GENOMIC DNA]</scope>
    <source>
        <strain evidence="9 10">NM66_B29</strain>
    </source>
</reference>
<dbReference type="AlphaFoldDB" id="A0A6N8JQ72"/>
<evidence type="ECO:0000256" key="3">
    <source>
        <dbReference type="ARBA" id="ARBA00023235"/>
    </source>
</evidence>
<comment type="similarity">
    <text evidence="1 4 7">Belongs to the tRNA pseudouridine synthase TruA family.</text>
</comment>
<comment type="subunit">
    <text evidence="4">Homodimer.</text>
</comment>
<comment type="caution">
    <text evidence="4">Lacks conserved residue(s) required for the propagation of feature annotation.</text>
</comment>
<evidence type="ECO:0000256" key="7">
    <source>
        <dbReference type="RuleBase" id="RU003792"/>
    </source>
</evidence>
<dbReference type="Pfam" id="PF01416">
    <property type="entry name" value="PseudoU_synth_1"/>
    <property type="match status" value="2"/>
</dbReference>
<dbReference type="InterPro" id="IPR020103">
    <property type="entry name" value="PsdUridine_synth_cat_dom_sf"/>
</dbReference>
<evidence type="ECO:0000313" key="9">
    <source>
        <dbReference type="EMBL" id="MVX60916.1"/>
    </source>
</evidence>
<accession>A0A6N8JQ72</accession>
<evidence type="ECO:0000256" key="1">
    <source>
        <dbReference type="ARBA" id="ARBA00009375"/>
    </source>
</evidence>
<feature type="binding site" evidence="4 6">
    <location>
        <position position="134"/>
    </location>
    <ligand>
        <name>substrate</name>
    </ligand>
</feature>
<evidence type="ECO:0000256" key="6">
    <source>
        <dbReference type="PIRSR" id="PIRSR001430-2"/>
    </source>
</evidence>
<organism evidence="9 10">
    <name type="scientific">Adlercreutzia mucosicola</name>
    <dbReference type="NCBI Taxonomy" id="580026"/>
    <lineage>
        <taxon>Bacteria</taxon>
        <taxon>Bacillati</taxon>
        <taxon>Actinomycetota</taxon>
        <taxon>Coriobacteriia</taxon>
        <taxon>Eggerthellales</taxon>
        <taxon>Eggerthellaceae</taxon>
        <taxon>Adlercreutzia</taxon>
    </lineage>
</organism>
<dbReference type="EC" id="5.4.99.12" evidence="4"/>
<evidence type="ECO:0000259" key="8">
    <source>
        <dbReference type="Pfam" id="PF01416"/>
    </source>
</evidence>
<dbReference type="InterPro" id="IPR020094">
    <property type="entry name" value="TruA/RsuA/RluB/E/F_N"/>
</dbReference>
<dbReference type="GO" id="GO:0160147">
    <property type="term" value="F:tRNA pseudouridine(38-40) synthase activity"/>
    <property type="evidence" value="ECO:0007669"/>
    <property type="project" value="UniProtKB-EC"/>
</dbReference>
<feature type="active site" description="Nucleophile" evidence="4 5">
    <location>
        <position position="72"/>
    </location>
</feature>
<dbReference type="Gene3D" id="3.30.70.660">
    <property type="entry name" value="Pseudouridine synthase I, catalytic domain, C-terminal subdomain"/>
    <property type="match status" value="1"/>
</dbReference>
<dbReference type="InterPro" id="IPR020097">
    <property type="entry name" value="PsdUridine_synth_TruA_a/b_dom"/>
</dbReference>
<comment type="catalytic activity">
    <reaction evidence="4 7">
        <text>uridine(38/39/40) in tRNA = pseudouridine(38/39/40) in tRNA</text>
        <dbReference type="Rhea" id="RHEA:22376"/>
        <dbReference type="Rhea" id="RHEA-COMP:10085"/>
        <dbReference type="Rhea" id="RHEA-COMP:10087"/>
        <dbReference type="ChEBI" id="CHEBI:65314"/>
        <dbReference type="ChEBI" id="CHEBI:65315"/>
        <dbReference type="EC" id="5.4.99.12"/>
    </reaction>
</comment>
<sequence>MVEREIHRPTLDERAGECARERTLSATVAYDGAPFAGFAKQPGQATVQGELEHALELLFRRPVDVVCAGRTDAGVHARGQVVSFDVDAAELRDRTLFALRRSLNALTNDGIVVRSVDERPRGFSARFDAVEREYRYFLATGEVPPVFTDRTAWFVGPSLDVAAMEEGAAHLIGEHDFKSFCMAASAVGKPTCRSVSEISLASETIMGEPHQVITVRGNAFLHSMVRTIVGTLAMVGRGQRTPGWVAEVLAARDRQAAGENAPARGLVFWEVTY</sequence>
<dbReference type="SUPFAM" id="SSF55120">
    <property type="entry name" value="Pseudouridine synthase"/>
    <property type="match status" value="1"/>
</dbReference>
<dbReference type="FunFam" id="3.30.70.580:FF:000001">
    <property type="entry name" value="tRNA pseudouridine synthase A"/>
    <property type="match status" value="1"/>
</dbReference>
<gene>
    <name evidence="4 9" type="primary">truA</name>
    <name evidence="9" type="ORF">GKZ27_05520</name>
</gene>
<dbReference type="InterPro" id="IPR001406">
    <property type="entry name" value="PsdUridine_synth_TruA"/>
</dbReference>
<evidence type="ECO:0000256" key="2">
    <source>
        <dbReference type="ARBA" id="ARBA00022694"/>
    </source>
</evidence>
<dbReference type="RefSeq" id="WP_160345712.1">
    <property type="nucleotide sequence ID" value="NZ_JAOAKZ010000001.1"/>
</dbReference>
<evidence type="ECO:0000256" key="4">
    <source>
        <dbReference type="HAMAP-Rule" id="MF_00171"/>
    </source>
</evidence>
<feature type="domain" description="Pseudouridine synthase I TruA alpha/beta" evidence="8">
    <location>
        <begin position="168"/>
        <end position="273"/>
    </location>
</feature>
<dbReference type="HAMAP" id="MF_00171">
    <property type="entry name" value="TruA"/>
    <property type="match status" value="1"/>
</dbReference>
<dbReference type="EMBL" id="WSRR01000009">
    <property type="protein sequence ID" value="MVX60916.1"/>
    <property type="molecule type" value="Genomic_DNA"/>
</dbReference>
<evidence type="ECO:0000313" key="10">
    <source>
        <dbReference type="Proteomes" id="UP000463388"/>
    </source>
</evidence>
<comment type="caution">
    <text evidence="9">The sequence shown here is derived from an EMBL/GenBank/DDBJ whole genome shotgun (WGS) entry which is preliminary data.</text>
</comment>
<feature type="domain" description="Pseudouridine synthase I TruA alpha/beta" evidence="8">
    <location>
        <begin position="26"/>
        <end position="128"/>
    </location>
</feature>
<dbReference type="CDD" id="cd02570">
    <property type="entry name" value="PseudoU_synth_EcTruA"/>
    <property type="match status" value="1"/>
</dbReference>
<dbReference type="GO" id="GO:0031119">
    <property type="term" value="P:tRNA pseudouridine synthesis"/>
    <property type="evidence" value="ECO:0007669"/>
    <property type="project" value="UniProtKB-UniRule"/>
</dbReference>
<dbReference type="GO" id="GO:0003723">
    <property type="term" value="F:RNA binding"/>
    <property type="evidence" value="ECO:0007669"/>
    <property type="project" value="InterPro"/>
</dbReference>
<dbReference type="Gene3D" id="3.30.70.580">
    <property type="entry name" value="Pseudouridine synthase I, catalytic domain, N-terminal subdomain"/>
    <property type="match status" value="1"/>
</dbReference>
<dbReference type="OrthoDB" id="9811823at2"/>
<protein>
    <recommendedName>
        <fullName evidence="4">tRNA pseudouridine synthase A</fullName>
        <ecNumber evidence="4">5.4.99.12</ecNumber>
    </recommendedName>
    <alternativeName>
        <fullName evidence="4">tRNA pseudouridine(38-40) synthase</fullName>
    </alternativeName>
    <alternativeName>
        <fullName evidence="4">tRNA pseudouridylate synthase I</fullName>
    </alternativeName>
    <alternativeName>
        <fullName evidence="4">tRNA-uridine isomerase I</fullName>
    </alternativeName>
</protein>
<dbReference type="Proteomes" id="UP000463388">
    <property type="component" value="Unassembled WGS sequence"/>
</dbReference>
<evidence type="ECO:0000256" key="5">
    <source>
        <dbReference type="PIRSR" id="PIRSR001430-1"/>
    </source>
</evidence>